<feature type="region of interest" description="Disordered" evidence="7">
    <location>
        <begin position="124"/>
        <end position="161"/>
    </location>
</feature>
<keyword evidence="11" id="KW-1185">Reference proteome</keyword>
<keyword evidence="5" id="KW-0325">Glycoprotein</keyword>
<evidence type="ECO:0000256" key="1">
    <source>
        <dbReference type="ARBA" id="ARBA00022729"/>
    </source>
</evidence>
<feature type="disulfide bond" evidence="6">
    <location>
        <begin position="83"/>
        <end position="93"/>
    </location>
</feature>
<dbReference type="PANTHER" id="PTHR45817:SF4">
    <property type="entry name" value="LYSYL OXIDASE-LIKE-RELATED"/>
    <property type="match status" value="1"/>
</dbReference>
<comment type="caution">
    <text evidence="10">The sequence shown here is derived from an EMBL/GenBank/DDBJ whole genome shotgun (WGS) entry which is preliminary data.</text>
</comment>
<sequence length="217" mass="23645">MFTKQLTVVLVLIAVAAAQRYMTQVKLVGGRGEWGIVCDDNWKIRAATVVCNQLGYGRVKAVTTGNFFNTSLKDKIFLDDTLCVGYENNLGMCRHRGWLKHNCKPREAAGVECDYDGAAAVTRSNTKPTTTTTATTTTPTTTPTTTTPTTTPTTTASTTTSAPVTSYTMLPDLIPNITSLVESVRIKDLYLAYLTCAMEENCLSSSAYELKETRRGD</sequence>
<name>A0A7J7KJ98_BUGNE</name>
<dbReference type="Gene3D" id="3.10.250.10">
    <property type="entry name" value="SRCR-like domain"/>
    <property type="match status" value="1"/>
</dbReference>
<accession>A0A7J7KJ98</accession>
<proteinExistence type="predicted"/>
<dbReference type="PANTHER" id="PTHR45817">
    <property type="entry name" value="LYSYL OXIDASE-LIKE-RELATED"/>
    <property type="match status" value="1"/>
</dbReference>
<dbReference type="PRINTS" id="PR00258">
    <property type="entry name" value="SPERACTRCPTR"/>
</dbReference>
<dbReference type="OrthoDB" id="10066015at2759"/>
<evidence type="ECO:0000313" key="10">
    <source>
        <dbReference type="EMBL" id="KAF6038669.1"/>
    </source>
</evidence>
<gene>
    <name evidence="10" type="ORF">EB796_003024</name>
</gene>
<feature type="domain" description="SRCR" evidence="9">
    <location>
        <begin position="10"/>
        <end position="114"/>
    </location>
</feature>
<evidence type="ECO:0000256" key="7">
    <source>
        <dbReference type="SAM" id="MobiDB-lite"/>
    </source>
</evidence>
<dbReference type="GO" id="GO:0016020">
    <property type="term" value="C:membrane"/>
    <property type="evidence" value="ECO:0007669"/>
    <property type="project" value="InterPro"/>
</dbReference>
<feature type="signal peptide" evidence="8">
    <location>
        <begin position="1"/>
        <end position="18"/>
    </location>
</feature>
<protein>
    <recommendedName>
        <fullName evidence="9">SRCR domain-containing protein</fullName>
    </recommendedName>
</protein>
<dbReference type="GO" id="GO:0004720">
    <property type="term" value="F:protein-lysine 6-oxidase activity"/>
    <property type="evidence" value="ECO:0007669"/>
    <property type="project" value="TreeGrafter"/>
</dbReference>
<evidence type="ECO:0000256" key="3">
    <source>
        <dbReference type="ARBA" id="ARBA00023157"/>
    </source>
</evidence>
<reference evidence="10" key="1">
    <citation type="submission" date="2020-06" db="EMBL/GenBank/DDBJ databases">
        <title>Draft genome of Bugula neritina, a colonial animal packing powerful symbionts and potential medicines.</title>
        <authorList>
            <person name="Rayko M."/>
        </authorList>
    </citation>
    <scope>NUCLEOTIDE SEQUENCE [LARGE SCALE GENOMIC DNA]</scope>
    <source>
        <strain evidence="10">Kwan_BN1</strain>
    </source>
</reference>
<evidence type="ECO:0000256" key="5">
    <source>
        <dbReference type="ARBA" id="ARBA00023180"/>
    </source>
</evidence>
<evidence type="ECO:0000256" key="2">
    <source>
        <dbReference type="ARBA" id="ARBA00022737"/>
    </source>
</evidence>
<organism evidence="10 11">
    <name type="scientific">Bugula neritina</name>
    <name type="common">Brown bryozoan</name>
    <name type="synonym">Sertularia neritina</name>
    <dbReference type="NCBI Taxonomy" id="10212"/>
    <lineage>
        <taxon>Eukaryota</taxon>
        <taxon>Metazoa</taxon>
        <taxon>Spiralia</taxon>
        <taxon>Lophotrochozoa</taxon>
        <taxon>Bryozoa</taxon>
        <taxon>Gymnolaemata</taxon>
        <taxon>Cheilostomatida</taxon>
        <taxon>Flustrina</taxon>
        <taxon>Buguloidea</taxon>
        <taxon>Bugulidae</taxon>
        <taxon>Bugula</taxon>
    </lineage>
</organism>
<dbReference type="EMBL" id="VXIV02000378">
    <property type="protein sequence ID" value="KAF6038669.1"/>
    <property type="molecule type" value="Genomic_DNA"/>
</dbReference>
<dbReference type="SMART" id="SM00202">
    <property type="entry name" value="SR"/>
    <property type="match status" value="1"/>
</dbReference>
<comment type="caution">
    <text evidence="6">Lacks conserved residue(s) required for the propagation of feature annotation.</text>
</comment>
<feature type="compositionally biased region" description="Low complexity" evidence="7">
    <location>
        <begin position="126"/>
        <end position="161"/>
    </location>
</feature>
<evidence type="ECO:0000256" key="4">
    <source>
        <dbReference type="ARBA" id="ARBA00023170"/>
    </source>
</evidence>
<dbReference type="InterPro" id="IPR050912">
    <property type="entry name" value="LOX-like_protein"/>
</dbReference>
<evidence type="ECO:0000313" key="11">
    <source>
        <dbReference type="Proteomes" id="UP000593567"/>
    </source>
</evidence>
<evidence type="ECO:0000259" key="9">
    <source>
        <dbReference type="PROSITE" id="PS50287"/>
    </source>
</evidence>
<keyword evidence="4" id="KW-0675">Receptor</keyword>
<dbReference type="InterPro" id="IPR001190">
    <property type="entry name" value="SRCR"/>
</dbReference>
<dbReference type="InterPro" id="IPR036772">
    <property type="entry name" value="SRCR-like_dom_sf"/>
</dbReference>
<dbReference type="Pfam" id="PF00530">
    <property type="entry name" value="SRCR"/>
    <property type="match status" value="1"/>
</dbReference>
<keyword evidence="3 6" id="KW-1015">Disulfide bond</keyword>
<evidence type="ECO:0000256" key="8">
    <source>
        <dbReference type="SAM" id="SignalP"/>
    </source>
</evidence>
<keyword evidence="1 8" id="KW-0732">Signal</keyword>
<feature type="chain" id="PRO_5029646377" description="SRCR domain-containing protein" evidence="8">
    <location>
        <begin position="19"/>
        <end position="217"/>
    </location>
</feature>
<keyword evidence="2" id="KW-0677">Repeat</keyword>
<dbReference type="GO" id="GO:0005507">
    <property type="term" value="F:copper ion binding"/>
    <property type="evidence" value="ECO:0007669"/>
    <property type="project" value="InterPro"/>
</dbReference>
<dbReference type="Proteomes" id="UP000593567">
    <property type="component" value="Unassembled WGS sequence"/>
</dbReference>
<dbReference type="InterPro" id="IPR001695">
    <property type="entry name" value="Lysyl_oxidase"/>
</dbReference>
<dbReference type="Pfam" id="PF01186">
    <property type="entry name" value="Lysyl_oxidase"/>
    <property type="match status" value="1"/>
</dbReference>
<evidence type="ECO:0000256" key="6">
    <source>
        <dbReference type="PROSITE-ProRule" id="PRU00196"/>
    </source>
</evidence>
<dbReference type="SUPFAM" id="SSF56487">
    <property type="entry name" value="SRCR-like"/>
    <property type="match status" value="1"/>
</dbReference>
<dbReference type="FunFam" id="3.10.250.10:FF:000007">
    <property type="entry name" value="Soluble scavenger receptor cysteine-rich domain-containing protein SSC5D"/>
    <property type="match status" value="1"/>
</dbReference>
<dbReference type="GO" id="GO:0005615">
    <property type="term" value="C:extracellular space"/>
    <property type="evidence" value="ECO:0007669"/>
    <property type="project" value="TreeGrafter"/>
</dbReference>
<dbReference type="PROSITE" id="PS50287">
    <property type="entry name" value="SRCR_2"/>
    <property type="match status" value="1"/>
</dbReference>
<dbReference type="AlphaFoldDB" id="A0A7J7KJ98"/>